<keyword evidence="1" id="KW-1133">Transmembrane helix</keyword>
<protein>
    <submittedName>
        <fullName evidence="2">Putative lipoprotein</fullName>
    </submittedName>
</protein>
<keyword evidence="2" id="KW-0449">Lipoprotein</keyword>
<organism evidence="2 3">
    <name type="scientific">Pectobacterium phage vB_PatP_CB1</name>
    <dbReference type="NCBI Taxonomy" id="1958917"/>
    <lineage>
        <taxon>Viruses</taxon>
        <taxon>Duplodnaviria</taxon>
        <taxon>Heunggongvirae</taxon>
        <taxon>Uroviricota</taxon>
        <taxon>Caudoviricetes</taxon>
        <taxon>Schitoviridae</taxon>
        <taxon>Cbunavirus</taxon>
        <taxon>Cbunavirus CB1</taxon>
    </lineage>
</organism>
<keyword evidence="1" id="KW-0472">Membrane</keyword>
<keyword evidence="3" id="KW-1185">Reference proteome</keyword>
<feature type="transmembrane region" description="Helical" evidence="1">
    <location>
        <begin position="38"/>
        <end position="60"/>
    </location>
</feature>
<dbReference type="EMBL" id="KY514264">
    <property type="protein sequence ID" value="ARB11774.1"/>
    <property type="molecule type" value="Genomic_DNA"/>
</dbReference>
<gene>
    <name evidence="2" type="ORF">CB1_47</name>
</gene>
<feature type="transmembrane region" description="Helical" evidence="1">
    <location>
        <begin position="6"/>
        <end position="26"/>
    </location>
</feature>
<evidence type="ECO:0000313" key="3">
    <source>
        <dbReference type="Proteomes" id="UP000240218"/>
    </source>
</evidence>
<keyword evidence="1" id="KW-0812">Transmembrane</keyword>
<reference evidence="2 3" key="1">
    <citation type="submission" date="2017-01" db="EMBL/GenBank/DDBJ databases">
        <title>Isolation and charaterisation of Pectobacterium phages.</title>
        <authorList>
            <person name="Buttimer C.T.H."/>
            <person name="Lucid A."/>
            <person name="Coffey A."/>
        </authorList>
    </citation>
    <scope>NUCLEOTIDE SEQUENCE [LARGE SCALE GENOMIC DNA]</scope>
</reference>
<evidence type="ECO:0000256" key="1">
    <source>
        <dbReference type="SAM" id="Phobius"/>
    </source>
</evidence>
<sequence length="61" mass="6703">MDINTVWGVYWTMAWFFAVSSFCASLEEWSVGDVLVTLTSSVVTTGVMFGVGAKILHHFIG</sequence>
<dbReference type="Proteomes" id="UP000240218">
    <property type="component" value="Segment"/>
</dbReference>
<name>A0A2P0PAQ3_9CAUD</name>
<proteinExistence type="predicted"/>
<evidence type="ECO:0000313" key="2">
    <source>
        <dbReference type="EMBL" id="ARB11774.1"/>
    </source>
</evidence>
<accession>A0A2P0PAQ3</accession>